<name>A0ABQ6SKS8_9PAST</name>
<comment type="caution">
    <text evidence="2">The sequence shown here is derived from an EMBL/GenBank/DDBJ whole genome shotgun (WGS) entry which is preliminary data.</text>
</comment>
<dbReference type="RefSeq" id="WP_139989273.1">
    <property type="nucleotide sequence ID" value="NZ_VCED01000001.1"/>
</dbReference>
<reference evidence="2 3" key="1">
    <citation type="submission" date="2019-09" db="EMBL/GenBank/DDBJ databases">
        <title>Haemophilus seminale sp. nov., isolated from human semen.</title>
        <authorList>
            <person name="Zheng M."/>
        </authorList>
    </citation>
    <scope>NUCLEOTIDE SEQUENCE [LARGE SCALE GENOMIC DNA]</scope>
    <source>
        <strain evidence="2 3">SZY H2</strain>
    </source>
</reference>
<dbReference type="Proteomes" id="UP000324828">
    <property type="component" value="Unassembled WGS sequence"/>
</dbReference>
<keyword evidence="1" id="KW-0472">Membrane</keyword>
<keyword evidence="3" id="KW-1185">Reference proteome</keyword>
<organism evidence="2 3">
    <name type="scientific">Haemophilus seminalis</name>
    <dbReference type="NCBI Taxonomy" id="2582921"/>
    <lineage>
        <taxon>Bacteria</taxon>
        <taxon>Pseudomonadati</taxon>
        <taxon>Pseudomonadota</taxon>
        <taxon>Gammaproteobacteria</taxon>
        <taxon>Pasteurellales</taxon>
        <taxon>Pasteurellaceae</taxon>
        <taxon>Haemophilus</taxon>
    </lineage>
</organism>
<feature type="transmembrane region" description="Helical" evidence="1">
    <location>
        <begin position="12"/>
        <end position="33"/>
    </location>
</feature>
<evidence type="ECO:0000256" key="1">
    <source>
        <dbReference type="SAM" id="Phobius"/>
    </source>
</evidence>
<evidence type="ECO:0000313" key="3">
    <source>
        <dbReference type="Proteomes" id="UP000324828"/>
    </source>
</evidence>
<gene>
    <name evidence="2" type="ORF">F2S80_08465</name>
</gene>
<evidence type="ECO:0000313" key="2">
    <source>
        <dbReference type="EMBL" id="KAA5522633.1"/>
    </source>
</evidence>
<dbReference type="EMBL" id="VXDF01000007">
    <property type="protein sequence ID" value="KAA5522633.1"/>
    <property type="molecule type" value="Genomic_DNA"/>
</dbReference>
<keyword evidence="1" id="KW-1133">Transmembrane helix</keyword>
<protein>
    <submittedName>
        <fullName evidence="2">Uncharacterized protein</fullName>
    </submittedName>
</protein>
<keyword evidence="1" id="KW-0812">Transmembrane</keyword>
<proteinExistence type="predicted"/>
<accession>A0ABQ6SKS8</accession>
<sequence length="68" mass="7821">MKKPKHTHCISNFLLGFGSILNIAPVVSVSSTIEIEPNEYKYFNNAWEETGRHLRDALNKRVWGKYGN</sequence>